<name>A0AAW1CFJ4_9HEMI</name>
<evidence type="ECO:0000256" key="4">
    <source>
        <dbReference type="SAM" id="SignalP"/>
    </source>
</evidence>
<organism evidence="6 7">
    <name type="scientific">Rhynocoris fuscipes</name>
    <dbReference type="NCBI Taxonomy" id="488301"/>
    <lineage>
        <taxon>Eukaryota</taxon>
        <taxon>Metazoa</taxon>
        <taxon>Ecdysozoa</taxon>
        <taxon>Arthropoda</taxon>
        <taxon>Hexapoda</taxon>
        <taxon>Insecta</taxon>
        <taxon>Pterygota</taxon>
        <taxon>Neoptera</taxon>
        <taxon>Paraneoptera</taxon>
        <taxon>Hemiptera</taxon>
        <taxon>Heteroptera</taxon>
        <taxon>Panheteroptera</taxon>
        <taxon>Cimicomorpha</taxon>
        <taxon>Reduviidae</taxon>
        <taxon>Harpactorinae</taxon>
        <taxon>Harpactorini</taxon>
        <taxon>Rhynocoris</taxon>
    </lineage>
</organism>
<dbReference type="SMART" id="SM00020">
    <property type="entry name" value="Tryp_SPc"/>
    <property type="match status" value="1"/>
</dbReference>
<evidence type="ECO:0000313" key="7">
    <source>
        <dbReference type="Proteomes" id="UP001461498"/>
    </source>
</evidence>
<feature type="compositionally biased region" description="Basic and acidic residues" evidence="3">
    <location>
        <begin position="476"/>
        <end position="490"/>
    </location>
</feature>
<dbReference type="Gene3D" id="2.40.10.10">
    <property type="entry name" value="Trypsin-like serine proteases"/>
    <property type="match status" value="1"/>
</dbReference>
<feature type="compositionally biased region" description="Basic and acidic residues" evidence="3">
    <location>
        <begin position="551"/>
        <end position="562"/>
    </location>
</feature>
<feature type="compositionally biased region" description="Polar residues" evidence="3">
    <location>
        <begin position="491"/>
        <end position="501"/>
    </location>
</feature>
<dbReference type="PANTHER" id="PTHR24256">
    <property type="entry name" value="TRYPTASE-RELATED"/>
    <property type="match status" value="1"/>
</dbReference>
<feature type="compositionally biased region" description="Polar residues" evidence="3">
    <location>
        <begin position="515"/>
        <end position="526"/>
    </location>
</feature>
<feature type="domain" description="Peptidase S1" evidence="5">
    <location>
        <begin position="97"/>
        <end position="285"/>
    </location>
</feature>
<evidence type="ECO:0000256" key="3">
    <source>
        <dbReference type="SAM" id="MobiDB-lite"/>
    </source>
</evidence>
<feature type="compositionally biased region" description="Basic and acidic residues" evidence="3">
    <location>
        <begin position="527"/>
        <end position="539"/>
    </location>
</feature>
<accession>A0AAW1CFJ4</accession>
<dbReference type="GO" id="GO:0006508">
    <property type="term" value="P:proteolysis"/>
    <property type="evidence" value="ECO:0007669"/>
    <property type="project" value="InterPro"/>
</dbReference>
<reference evidence="6 7" key="1">
    <citation type="submission" date="2022-12" db="EMBL/GenBank/DDBJ databases">
        <title>Chromosome-level genome assembly of true bugs.</title>
        <authorList>
            <person name="Ma L."/>
            <person name="Li H."/>
        </authorList>
    </citation>
    <scope>NUCLEOTIDE SEQUENCE [LARGE SCALE GENOMIC DNA]</scope>
    <source>
        <strain evidence="6">Lab_2022b</strain>
    </source>
</reference>
<dbReference type="Pfam" id="PF00089">
    <property type="entry name" value="Trypsin"/>
    <property type="match status" value="1"/>
</dbReference>
<dbReference type="InterPro" id="IPR009003">
    <property type="entry name" value="Peptidase_S1_PA"/>
</dbReference>
<dbReference type="InterPro" id="IPR051487">
    <property type="entry name" value="Ser/Thr_Proteases_Immune/Dev"/>
</dbReference>
<dbReference type="SUPFAM" id="SSF50494">
    <property type="entry name" value="Trypsin-like serine proteases"/>
    <property type="match status" value="1"/>
</dbReference>
<evidence type="ECO:0000259" key="5">
    <source>
        <dbReference type="PROSITE" id="PS50240"/>
    </source>
</evidence>
<feature type="compositionally biased region" description="Polar residues" evidence="3">
    <location>
        <begin position="540"/>
        <end position="550"/>
    </location>
</feature>
<gene>
    <name evidence="6" type="ORF">O3M35_012835</name>
</gene>
<feature type="compositionally biased region" description="Basic and acidic residues" evidence="3">
    <location>
        <begin position="503"/>
        <end position="514"/>
    </location>
</feature>
<keyword evidence="1" id="KW-1015">Disulfide bond</keyword>
<dbReference type="AlphaFoldDB" id="A0AAW1CFJ4"/>
<comment type="similarity">
    <text evidence="2">Belongs to the peptidase S1 family. CLIP subfamily.</text>
</comment>
<dbReference type="Proteomes" id="UP001461498">
    <property type="component" value="Unassembled WGS sequence"/>
</dbReference>
<protein>
    <recommendedName>
        <fullName evidence="5">Peptidase S1 domain-containing protein</fullName>
    </recommendedName>
</protein>
<feature type="chain" id="PRO_5043900902" description="Peptidase S1 domain-containing protein" evidence="4">
    <location>
        <begin position="20"/>
        <end position="633"/>
    </location>
</feature>
<keyword evidence="7" id="KW-1185">Reference proteome</keyword>
<evidence type="ECO:0000313" key="6">
    <source>
        <dbReference type="EMBL" id="KAK9496976.1"/>
    </source>
</evidence>
<evidence type="ECO:0000256" key="1">
    <source>
        <dbReference type="ARBA" id="ARBA00023157"/>
    </source>
</evidence>
<feature type="compositionally biased region" description="Polar residues" evidence="3">
    <location>
        <begin position="306"/>
        <end position="358"/>
    </location>
</feature>
<comment type="caution">
    <text evidence="6">The sequence shown here is derived from an EMBL/GenBank/DDBJ whole genome shotgun (WGS) entry which is preliminary data.</text>
</comment>
<dbReference type="InterPro" id="IPR043504">
    <property type="entry name" value="Peptidase_S1_PA_chymotrypsin"/>
</dbReference>
<dbReference type="InterPro" id="IPR001314">
    <property type="entry name" value="Peptidase_S1A"/>
</dbReference>
<dbReference type="GO" id="GO:0004252">
    <property type="term" value="F:serine-type endopeptidase activity"/>
    <property type="evidence" value="ECO:0007669"/>
    <property type="project" value="InterPro"/>
</dbReference>
<sequence>MKNLNNYFFLFGLVCYAICDENKSARVSVVKRDINEVTKVYDKNCAQILENNKNNFRGKRQQGHNFLGEYDFDYSYTEDDEEYYTEIDYPAEGVLVPYLGWMTHKGYERTCSATLLYPSWAITTASCITGWNENSTIVRFGVNHSNEERTVTRRVSEFFRHPNYDSAHNYSNDLALVRFQKPLKYSKGIYPVKLTHSLWKERTPLECKAAGFDAFNISLLYNATAVRGYGDKLCECLQGDKFICITEYIADKKCILDGGGPLITFRNSTPYIIGVRHGRFDKYKCEEELEAIYFNSQMSKEARESTAGQQQYKTTAKTETQSTEFQQFSSTPTSKVVSQSTAGQQQYNTTAKTETQSTEFEHESARQDDFTKHATLVELKTNSITTVLGSTKFDKKTTVVGTPGKTTSTTSSLGSSRSRTTIVPKKRRKCINHNFLIVYTYLNNYLTFVDEVIKKYPIDKEVYVDEDDTATPWRTDYIDSHDVNPSDKENSGSLAPKSTYSFDFHDINPGDKENSGSLTPKSTSSIDSHDVNPGDKENSGSHAPKSTYSIDSHDVNPGDKENSGSLTPKSTYNFDTLDVKRNDKVEYAKEDIRAIYSLDSKTIRLFGGSARNCHSSQNLIISLIIIYSVLNYL</sequence>
<feature type="region of interest" description="Disordered" evidence="3">
    <location>
        <begin position="473"/>
        <end position="573"/>
    </location>
</feature>
<feature type="region of interest" description="Disordered" evidence="3">
    <location>
        <begin position="304"/>
        <end position="367"/>
    </location>
</feature>
<keyword evidence="4" id="KW-0732">Signal</keyword>
<evidence type="ECO:0000256" key="2">
    <source>
        <dbReference type="ARBA" id="ARBA00024195"/>
    </source>
</evidence>
<dbReference type="PRINTS" id="PR00722">
    <property type="entry name" value="CHYMOTRYPSIN"/>
</dbReference>
<dbReference type="PROSITE" id="PS50240">
    <property type="entry name" value="TRYPSIN_DOM"/>
    <property type="match status" value="1"/>
</dbReference>
<proteinExistence type="inferred from homology"/>
<feature type="signal peptide" evidence="4">
    <location>
        <begin position="1"/>
        <end position="19"/>
    </location>
</feature>
<feature type="compositionally biased region" description="Polar residues" evidence="3">
    <location>
        <begin position="563"/>
        <end position="573"/>
    </location>
</feature>
<dbReference type="EMBL" id="JAPXFL010000025">
    <property type="protein sequence ID" value="KAK9496976.1"/>
    <property type="molecule type" value="Genomic_DNA"/>
</dbReference>
<dbReference type="InterPro" id="IPR001254">
    <property type="entry name" value="Trypsin_dom"/>
</dbReference>